<sequence>MLKAYLEINNYNNKFYIFKEGPLGAFKVNKTIYIVNPSEVLANNDNIEIKIATDEGKITDQAYTKIISKSIVNLRISISGSFSYIPHPILFYNKANAEINNEFYVSDKAIIIESYILGRKGHGEIFREGKIKSITKIFSRNRLKIFDIFKVKNEDYRNPNLMGKECIINIYKIENDEVDIDKRIVSTEDIEEELSLLYMLTK</sequence>
<keyword evidence="1" id="KW-0143">Chaperone</keyword>
<evidence type="ECO:0000313" key="2">
    <source>
        <dbReference type="EMBL" id="AWR93658.1"/>
    </source>
</evidence>
<name>A0A2U9ICB3_9CREN</name>
<dbReference type="EMBL" id="CP029289">
    <property type="protein sequence ID" value="AWR93658.1"/>
    <property type="molecule type" value="Genomic_DNA"/>
</dbReference>
<dbReference type="AlphaFoldDB" id="A0A2U9ICB3"/>
<dbReference type="KEGG" id="abri:DFR85_02535"/>
<dbReference type="Pfam" id="PF01774">
    <property type="entry name" value="UreD"/>
    <property type="match status" value="1"/>
</dbReference>
<evidence type="ECO:0000313" key="3">
    <source>
        <dbReference type="Proteomes" id="UP000248044"/>
    </source>
</evidence>
<protein>
    <submittedName>
        <fullName evidence="2">Urease accessory protein UreH</fullName>
    </submittedName>
</protein>
<dbReference type="Proteomes" id="UP000248044">
    <property type="component" value="Chromosome"/>
</dbReference>
<accession>A0A2U9ICB3</accession>
<organism evidence="2 3">
    <name type="scientific">Acidianus brierleyi</name>
    <dbReference type="NCBI Taxonomy" id="41673"/>
    <lineage>
        <taxon>Archaea</taxon>
        <taxon>Thermoproteota</taxon>
        <taxon>Thermoprotei</taxon>
        <taxon>Sulfolobales</taxon>
        <taxon>Sulfolobaceae</taxon>
        <taxon>Acidianus</taxon>
    </lineage>
</organism>
<dbReference type="GO" id="GO:0016151">
    <property type="term" value="F:nickel cation binding"/>
    <property type="evidence" value="ECO:0007669"/>
    <property type="project" value="InterPro"/>
</dbReference>
<proteinExistence type="predicted"/>
<reference evidence="2 3" key="1">
    <citation type="submission" date="2018-05" db="EMBL/GenBank/DDBJ databases">
        <title>Complete Genome Sequences of Extremely Thermoacidophilic, Metal-Mobilizing Type-Strain Members of the Archaeal Family Sulfolobaceae: Acidianus brierleyi DSM-1651T, Acidianus sulfidivorans DSM-18786T, Metallosphaera hakonensis DSM-7519T, and Metallosphaera prunae DSM-10039T.</title>
        <authorList>
            <person name="Counts J.A."/>
            <person name="Kelly R.M."/>
        </authorList>
    </citation>
    <scope>NUCLEOTIDE SEQUENCE [LARGE SCALE GENOMIC DNA]</scope>
    <source>
        <strain evidence="2 3">DSM 1651</strain>
    </source>
</reference>
<evidence type="ECO:0000256" key="1">
    <source>
        <dbReference type="ARBA" id="ARBA00023186"/>
    </source>
</evidence>
<keyword evidence="3" id="KW-1185">Reference proteome</keyword>
<dbReference type="InterPro" id="IPR002669">
    <property type="entry name" value="UreD"/>
</dbReference>
<gene>
    <name evidence="2" type="ORF">DFR85_02535</name>
</gene>